<keyword evidence="1" id="KW-0614">Plasmid</keyword>
<protein>
    <submittedName>
        <fullName evidence="1">Uncharacterized protein</fullName>
    </submittedName>
</protein>
<dbReference type="Proteomes" id="UP000007319">
    <property type="component" value="Plasmid AZOBR_p1"/>
</dbReference>
<keyword evidence="2" id="KW-1185">Reference proteome</keyword>
<evidence type="ECO:0000313" key="2">
    <source>
        <dbReference type="Proteomes" id="UP000007319"/>
    </source>
</evidence>
<proteinExistence type="predicted"/>
<reference evidence="1 2" key="1">
    <citation type="journal article" date="2011" name="PLoS Genet.">
        <title>Azospirillum genomes reveal transition of bacteria from aquatic to terrestrial environments.</title>
        <authorList>
            <person name="Wisniewski-Dye F."/>
            <person name="Borziak K."/>
            <person name="Khalsa-Moyers G."/>
            <person name="Alexandre G."/>
            <person name="Sukharnikov L.O."/>
            <person name="Wuichet K."/>
            <person name="Hurst G.B."/>
            <person name="McDonald W.H."/>
            <person name="Robertson J.S."/>
            <person name="Barbe V."/>
            <person name="Calteau A."/>
            <person name="Rouy Z."/>
            <person name="Mangenot S."/>
            <person name="Prigent-Combaret C."/>
            <person name="Normand P."/>
            <person name="Boyer M."/>
            <person name="Siguier P."/>
            <person name="Dessaux Y."/>
            <person name="Elmerich C."/>
            <person name="Condemine G."/>
            <person name="Krishnen G."/>
            <person name="Kennedy I."/>
            <person name="Paterson A.H."/>
            <person name="Gonzalez V."/>
            <person name="Mavingui P."/>
            <person name="Zhulin I.B."/>
        </authorList>
    </citation>
    <scope>NUCLEOTIDE SEQUENCE [LARGE SCALE GENOMIC DNA]</scope>
    <source>
        <strain evidence="1 2">Sp245</strain>
    </source>
</reference>
<sequence>MWGTVMTLTGPWCGSEPSPLEHHSAMLTPVCVSAVFSRLLPPTAYLKGADLEAG</sequence>
<evidence type="ECO:0000313" key="1">
    <source>
        <dbReference type="EMBL" id="CCD00376.1"/>
    </source>
</evidence>
<accession>A0A9P1JV38</accession>
<dbReference type="EMBL" id="HE577328">
    <property type="protein sequence ID" value="CCD00376.1"/>
    <property type="molecule type" value="Genomic_DNA"/>
</dbReference>
<organism evidence="1 2">
    <name type="scientific">Azospirillum baldaniorum</name>
    <dbReference type="NCBI Taxonomy" id="1064539"/>
    <lineage>
        <taxon>Bacteria</taxon>
        <taxon>Pseudomonadati</taxon>
        <taxon>Pseudomonadota</taxon>
        <taxon>Alphaproteobacteria</taxon>
        <taxon>Rhodospirillales</taxon>
        <taxon>Azospirillaceae</taxon>
        <taxon>Azospirillum</taxon>
    </lineage>
</organism>
<geneLocation type="plasmid" evidence="1 2">
    <name>AZOBR_p1</name>
</geneLocation>
<dbReference type="KEGG" id="abs:AZOBR_p170132"/>
<gene>
    <name evidence="1" type="ORF">AZOBR_p170132</name>
</gene>
<name>A0A9P1JV38_9PROT</name>
<dbReference type="AlphaFoldDB" id="A0A9P1JV38"/>